<proteinExistence type="predicted"/>
<keyword evidence="3" id="KW-0460">Magnesium</keyword>
<dbReference type="NCBIfam" id="TIGR01549">
    <property type="entry name" value="HAD-SF-IA-v1"/>
    <property type="match status" value="1"/>
</dbReference>
<evidence type="ECO:0000256" key="3">
    <source>
        <dbReference type="ARBA" id="ARBA00022842"/>
    </source>
</evidence>
<organism evidence="4 5">
    <name type="scientific">Kribbella aluminosa</name>
    <dbReference type="NCBI Taxonomy" id="416017"/>
    <lineage>
        <taxon>Bacteria</taxon>
        <taxon>Bacillati</taxon>
        <taxon>Actinomycetota</taxon>
        <taxon>Actinomycetes</taxon>
        <taxon>Propionibacteriales</taxon>
        <taxon>Kribbellaceae</taxon>
        <taxon>Kribbella</taxon>
    </lineage>
</organism>
<dbReference type="PANTHER" id="PTHR46470">
    <property type="entry name" value="N-ACYLNEURAMINATE-9-PHOSPHATASE"/>
    <property type="match status" value="1"/>
</dbReference>
<dbReference type="InterPro" id="IPR051400">
    <property type="entry name" value="HAD-like_hydrolase"/>
</dbReference>
<dbReference type="SFLD" id="SFLDS00003">
    <property type="entry name" value="Haloacid_Dehalogenase"/>
    <property type="match status" value="1"/>
</dbReference>
<evidence type="ECO:0000313" key="4">
    <source>
        <dbReference type="EMBL" id="MBP2353010.1"/>
    </source>
</evidence>
<evidence type="ECO:0000256" key="1">
    <source>
        <dbReference type="ARBA" id="ARBA00001946"/>
    </source>
</evidence>
<accession>A0ABS4UMZ6</accession>
<dbReference type="InterPro" id="IPR023214">
    <property type="entry name" value="HAD_sf"/>
</dbReference>
<dbReference type="Gene3D" id="1.10.150.520">
    <property type="match status" value="1"/>
</dbReference>
<comment type="caution">
    <text evidence="4">The sequence shown here is derived from an EMBL/GenBank/DDBJ whole genome shotgun (WGS) entry which is preliminary data.</text>
</comment>
<dbReference type="EMBL" id="JAGINT010000001">
    <property type="protein sequence ID" value="MBP2353010.1"/>
    <property type="molecule type" value="Genomic_DNA"/>
</dbReference>
<dbReference type="RefSeq" id="WP_209695674.1">
    <property type="nucleotide sequence ID" value="NZ_BAAAVU010000006.1"/>
</dbReference>
<dbReference type="Gene3D" id="3.40.50.1000">
    <property type="entry name" value="HAD superfamily/HAD-like"/>
    <property type="match status" value="1"/>
</dbReference>
<name>A0ABS4UMZ6_9ACTN</name>
<dbReference type="PRINTS" id="PR00413">
    <property type="entry name" value="HADHALOGNASE"/>
</dbReference>
<reference evidence="4 5" key="1">
    <citation type="submission" date="2021-03" db="EMBL/GenBank/DDBJ databases">
        <title>Sequencing the genomes of 1000 actinobacteria strains.</title>
        <authorList>
            <person name="Klenk H.-P."/>
        </authorList>
    </citation>
    <scope>NUCLEOTIDE SEQUENCE [LARGE SCALE GENOMIC DNA]</scope>
    <source>
        <strain evidence="4 5">DSM 18824</strain>
    </source>
</reference>
<dbReference type="InterPro" id="IPR036412">
    <property type="entry name" value="HAD-like_sf"/>
</dbReference>
<dbReference type="SFLD" id="SFLDG01129">
    <property type="entry name" value="C1.5:_HAD__Beta-PGM__Phosphata"/>
    <property type="match status" value="1"/>
</dbReference>
<dbReference type="SUPFAM" id="SSF56784">
    <property type="entry name" value="HAD-like"/>
    <property type="match status" value="1"/>
</dbReference>
<dbReference type="Proteomes" id="UP000755585">
    <property type="component" value="Unassembled WGS sequence"/>
</dbReference>
<comment type="cofactor">
    <cofactor evidence="1">
        <name>Mg(2+)</name>
        <dbReference type="ChEBI" id="CHEBI:18420"/>
    </cofactor>
</comment>
<dbReference type="InterPro" id="IPR006439">
    <property type="entry name" value="HAD-SF_hydro_IA"/>
</dbReference>
<gene>
    <name evidence="4" type="ORF">JOF29_004093</name>
</gene>
<sequence length="222" mass="24395">MALLKQQVRTARLACFDLDNTLIDRNGAFLRWARWWVELQGLHETALEWFVAHDNGGFRPRAELFSMARERFGIAASVDDLVASYDEEHPLFTWVRPAVLDGLASLRSAGWRVAVVTNGDPAQQDLKLEYTQIDKAVDYACVSGAVGVRKPDPRIFELVAERTGATLEGGWMVGDHPSYDIAGGIAAGLRTIRVGDHNATDTPVADHHVESVVEAIATILSS</sequence>
<evidence type="ECO:0000313" key="5">
    <source>
        <dbReference type="Proteomes" id="UP000755585"/>
    </source>
</evidence>
<keyword evidence="2" id="KW-0378">Hydrolase</keyword>
<keyword evidence="5" id="KW-1185">Reference proteome</keyword>
<dbReference type="Pfam" id="PF00702">
    <property type="entry name" value="Hydrolase"/>
    <property type="match status" value="1"/>
</dbReference>
<evidence type="ECO:0000256" key="2">
    <source>
        <dbReference type="ARBA" id="ARBA00022801"/>
    </source>
</evidence>
<protein>
    <submittedName>
        <fullName evidence="4">FMN phosphatase YigB (HAD superfamily)</fullName>
    </submittedName>
</protein>